<dbReference type="AlphaFoldDB" id="A0A832QF14"/>
<keyword evidence="8" id="KW-1015">Disulfide bond</keyword>
<dbReference type="InterPro" id="IPR014729">
    <property type="entry name" value="Rossmann-like_a/b/a_fold"/>
</dbReference>
<keyword evidence="4" id="KW-0819">tRNA processing</keyword>
<proteinExistence type="predicted"/>
<dbReference type="PROSITE" id="PS50206">
    <property type="entry name" value="RHODANESE_3"/>
    <property type="match status" value="1"/>
</dbReference>
<dbReference type="PANTHER" id="PTHR11933:SF5">
    <property type="entry name" value="MITOCHONDRIAL TRNA-SPECIFIC 2-THIOURIDYLASE 1"/>
    <property type="match status" value="1"/>
</dbReference>
<evidence type="ECO:0000256" key="7">
    <source>
        <dbReference type="ARBA" id="ARBA00022884"/>
    </source>
</evidence>
<dbReference type="EMBL" id="DUTP01000002">
    <property type="protein sequence ID" value="HHX99307.1"/>
    <property type="molecule type" value="Genomic_DNA"/>
</dbReference>
<dbReference type="InterPro" id="IPR004506">
    <property type="entry name" value="MnmA-like"/>
</dbReference>
<comment type="caution">
    <text evidence="11">The sequence shown here is derived from an EMBL/GenBank/DDBJ whole genome shotgun (WGS) entry which is preliminary data.</text>
</comment>
<evidence type="ECO:0000256" key="9">
    <source>
        <dbReference type="ARBA" id="ARBA00051542"/>
    </source>
</evidence>
<evidence type="ECO:0000313" key="12">
    <source>
        <dbReference type="Proteomes" id="UP000576550"/>
    </source>
</evidence>
<evidence type="ECO:0000256" key="8">
    <source>
        <dbReference type="ARBA" id="ARBA00023157"/>
    </source>
</evidence>
<evidence type="ECO:0000256" key="4">
    <source>
        <dbReference type="ARBA" id="ARBA00022694"/>
    </source>
</evidence>
<dbReference type="EC" id="2.8.1.13" evidence="1"/>
<dbReference type="InterPro" id="IPR001763">
    <property type="entry name" value="Rhodanese-like_dom"/>
</dbReference>
<dbReference type="GO" id="GO:0000049">
    <property type="term" value="F:tRNA binding"/>
    <property type="evidence" value="ECO:0007669"/>
    <property type="project" value="UniProtKB-KW"/>
</dbReference>
<dbReference type="Pfam" id="PF03054">
    <property type="entry name" value="tRNA_Me_trans"/>
    <property type="match status" value="1"/>
</dbReference>
<accession>A0A832QF14</accession>
<dbReference type="SUPFAM" id="SSF52402">
    <property type="entry name" value="Adenine nucleotide alpha hydrolases-like"/>
    <property type="match status" value="1"/>
</dbReference>
<keyword evidence="3" id="KW-0808">Transferase</keyword>
<evidence type="ECO:0000256" key="1">
    <source>
        <dbReference type="ARBA" id="ARBA00011949"/>
    </source>
</evidence>
<name>A0A832QF14_9BACT</name>
<evidence type="ECO:0000259" key="10">
    <source>
        <dbReference type="PROSITE" id="PS50206"/>
    </source>
</evidence>
<keyword evidence="2" id="KW-0820">tRNA-binding</keyword>
<evidence type="ECO:0000256" key="3">
    <source>
        <dbReference type="ARBA" id="ARBA00022679"/>
    </source>
</evidence>
<keyword evidence="5" id="KW-0547">Nucleotide-binding</keyword>
<dbReference type="Proteomes" id="UP000576550">
    <property type="component" value="Unassembled WGS sequence"/>
</dbReference>
<dbReference type="GO" id="GO:0103016">
    <property type="term" value="F:tRNA-uridine 2-sulfurtransferase activity"/>
    <property type="evidence" value="ECO:0007669"/>
    <property type="project" value="UniProtKB-EC"/>
</dbReference>
<gene>
    <name evidence="11" type="ORF">GX533_01300</name>
</gene>
<comment type="catalytic activity">
    <reaction evidence="9">
        <text>S-sulfanyl-L-cysteinyl-[protein] + uridine(34) in tRNA + AH2 + ATP = 2-thiouridine(34) in tRNA + L-cysteinyl-[protein] + A + AMP + diphosphate + H(+)</text>
        <dbReference type="Rhea" id="RHEA:47032"/>
        <dbReference type="Rhea" id="RHEA-COMP:10131"/>
        <dbReference type="Rhea" id="RHEA-COMP:11726"/>
        <dbReference type="Rhea" id="RHEA-COMP:11727"/>
        <dbReference type="Rhea" id="RHEA-COMP:11728"/>
        <dbReference type="ChEBI" id="CHEBI:13193"/>
        <dbReference type="ChEBI" id="CHEBI:15378"/>
        <dbReference type="ChEBI" id="CHEBI:17499"/>
        <dbReference type="ChEBI" id="CHEBI:29950"/>
        <dbReference type="ChEBI" id="CHEBI:30616"/>
        <dbReference type="ChEBI" id="CHEBI:33019"/>
        <dbReference type="ChEBI" id="CHEBI:61963"/>
        <dbReference type="ChEBI" id="CHEBI:65315"/>
        <dbReference type="ChEBI" id="CHEBI:87170"/>
        <dbReference type="ChEBI" id="CHEBI:456215"/>
        <dbReference type="EC" id="2.8.1.13"/>
    </reaction>
</comment>
<evidence type="ECO:0000256" key="6">
    <source>
        <dbReference type="ARBA" id="ARBA00022840"/>
    </source>
</evidence>
<evidence type="ECO:0000256" key="2">
    <source>
        <dbReference type="ARBA" id="ARBA00022555"/>
    </source>
</evidence>
<sequence length="196" mass="22357">MKVLIAMSGGVDSSVAALLLKQQGYDVIGGTMEIYQTEKAVEDSRKIAKKLDIPFNVFDFRDIFKEKVMKYFVDEYLAGRTPNPCVVCNKEIKFNALLDGAMDLGAEYIATGHYAQIEERDGRYLLKKGKSSGKDQAYFLYRLTQEQLSRILFPIGGMEKEEVRRIAKENDLFVAEKEDSQEVCFIDDNDYIIHSH</sequence>
<dbReference type="PANTHER" id="PTHR11933">
    <property type="entry name" value="TRNA 5-METHYLAMINOMETHYL-2-THIOURIDYLATE -METHYLTRANSFERASE"/>
    <property type="match status" value="1"/>
</dbReference>
<dbReference type="GO" id="GO:0002143">
    <property type="term" value="P:tRNA wobble position uridine thiolation"/>
    <property type="evidence" value="ECO:0007669"/>
    <property type="project" value="TreeGrafter"/>
</dbReference>
<keyword evidence="7" id="KW-0694">RNA-binding</keyword>
<protein>
    <recommendedName>
        <fullName evidence="1">tRNA-uridine 2-sulfurtransferase</fullName>
        <ecNumber evidence="1">2.8.1.13</ecNumber>
    </recommendedName>
</protein>
<evidence type="ECO:0000256" key="5">
    <source>
        <dbReference type="ARBA" id="ARBA00022741"/>
    </source>
</evidence>
<dbReference type="CDD" id="cd01998">
    <property type="entry name" value="MnmA_TRMU-like"/>
    <property type="match status" value="1"/>
</dbReference>
<keyword evidence="6" id="KW-0067">ATP-binding</keyword>
<feature type="domain" description="Rhodanese" evidence="10">
    <location>
        <begin position="8"/>
        <end position="43"/>
    </location>
</feature>
<evidence type="ECO:0000313" key="11">
    <source>
        <dbReference type="EMBL" id="HHX99307.1"/>
    </source>
</evidence>
<dbReference type="GO" id="GO:0005524">
    <property type="term" value="F:ATP binding"/>
    <property type="evidence" value="ECO:0007669"/>
    <property type="project" value="UniProtKB-KW"/>
</dbReference>
<dbReference type="Gene3D" id="3.40.50.620">
    <property type="entry name" value="HUPs"/>
    <property type="match status" value="1"/>
</dbReference>
<dbReference type="FunFam" id="3.40.50.620:FF:000115">
    <property type="entry name" value="tRNA-specific 2-thiouridylase MnmA"/>
    <property type="match status" value="1"/>
</dbReference>
<reference evidence="11 12" key="1">
    <citation type="journal article" date="2020" name="Biotechnol. Biofuels">
        <title>New insights from the biogas microbiome by comprehensive genome-resolved metagenomics of nearly 1600 species originating from multiple anaerobic digesters.</title>
        <authorList>
            <person name="Campanaro S."/>
            <person name="Treu L."/>
            <person name="Rodriguez-R L.M."/>
            <person name="Kovalovszki A."/>
            <person name="Ziels R.M."/>
            <person name="Maus I."/>
            <person name="Zhu X."/>
            <person name="Kougias P.G."/>
            <person name="Basile A."/>
            <person name="Luo G."/>
            <person name="Schluter A."/>
            <person name="Konstantinidis K.T."/>
            <person name="Angelidaki I."/>
        </authorList>
    </citation>
    <scope>NUCLEOTIDE SEQUENCE [LARGE SCALE GENOMIC DNA]</scope>
    <source>
        <strain evidence="11">AS05jafATM_89</strain>
    </source>
</reference>
<organism evidence="11 12">
    <name type="scientific">Candidatus Dojkabacteria bacterium</name>
    <dbReference type="NCBI Taxonomy" id="2099670"/>
    <lineage>
        <taxon>Bacteria</taxon>
        <taxon>Candidatus Dojkabacteria</taxon>
    </lineage>
</organism>